<organism evidence="7 8">
    <name type="scientific">Streptomyces yunnanensis</name>
    <dbReference type="NCBI Taxonomy" id="156453"/>
    <lineage>
        <taxon>Bacteria</taxon>
        <taxon>Bacillati</taxon>
        <taxon>Actinomycetota</taxon>
        <taxon>Actinomycetes</taxon>
        <taxon>Kitasatosporales</taxon>
        <taxon>Streptomycetaceae</taxon>
        <taxon>Streptomyces</taxon>
    </lineage>
</organism>
<dbReference type="Proteomes" id="UP000184388">
    <property type="component" value="Unassembled WGS sequence"/>
</dbReference>
<dbReference type="GO" id="GO:0005886">
    <property type="term" value="C:plasma membrane"/>
    <property type="evidence" value="ECO:0007669"/>
    <property type="project" value="UniProtKB-SubCell"/>
</dbReference>
<evidence type="ECO:0000256" key="6">
    <source>
        <dbReference type="SAM" id="Phobius"/>
    </source>
</evidence>
<dbReference type="GO" id="GO:0022857">
    <property type="term" value="F:transmembrane transporter activity"/>
    <property type="evidence" value="ECO:0007669"/>
    <property type="project" value="InterPro"/>
</dbReference>
<evidence type="ECO:0000313" key="7">
    <source>
        <dbReference type="EMBL" id="SHL92774.1"/>
    </source>
</evidence>
<feature type="transmembrane region" description="Helical" evidence="6">
    <location>
        <begin position="76"/>
        <end position="97"/>
    </location>
</feature>
<reference evidence="8" key="1">
    <citation type="submission" date="2016-11" db="EMBL/GenBank/DDBJ databases">
        <authorList>
            <person name="Jaros S."/>
            <person name="Januszkiewicz K."/>
            <person name="Wedrychowicz H."/>
        </authorList>
    </citation>
    <scope>NUCLEOTIDE SEQUENCE [LARGE SCALE GENOMIC DNA]</scope>
    <source>
        <strain evidence="8">CGMCC 4.3555</strain>
    </source>
</reference>
<comment type="caution">
    <text evidence="7">The sequence shown here is derived from an EMBL/GenBank/DDBJ whole genome shotgun (WGS) entry which is preliminary data.</text>
</comment>
<sequence length="459" mass="46049">MADRTVGTRRIPLRGMRGTGAGMARTDVGGAAGVGAVGLRGGFGRLWGAAVVSRFGDALRGTALPLLAHALTADPLLIALVTACGFAPWLLFGLLGGAVADRVDQRRAMWAVDVLRGLLMGGFALAVAAGAAGIGLLLALAFALTTLQTLFDNAATALLPAVVPREALTSANARLMTGQEVVGRFVGGPVAPLLIGVGLALPFAVDAATYLLAAALVASLRTGAPPRPPAASGRTLRREIAEGIRALWGDRVLRGFCLSVALGNVGVGALIAELVVVVKDWLGAGDFGYVAVTTGYGAGTVLGGLLVMGVPPARAKPRAWGTVVAALGGRFRTLLLAGVVEAAVLVVFGTVRALWPAALALGLFGFAGTVWNVLETTLVQQRAPEAMLGRISSAFRTVSIAGTPLGALLGGGAAAAWGPNSPALVAAALLGVGAVLLIPVVRGGDGTSSHSGQIPLPHS</sequence>
<feature type="transmembrane region" description="Helical" evidence="6">
    <location>
        <begin position="331"/>
        <end position="348"/>
    </location>
</feature>
<feature type="transmembrane region" description="Helical" evidence="6">
    <location>
        <begin position="394"/>
        <end position="417"/>
    </location>
</feature>
<dbReference type="CDD" id="cd06173">
    <property type="entry name" value="MFS_MefA_like"/>
    <property type="match status" value="1"/>
</dbReference>
<feature type="transmembrane region" description="Helical" evidence="6">
    <location>
        <begin position="423"/>
        <end position="441"/>
    </location>
</feature>
<gene>
    <name evidence="7" type="ORF">SAMN05216268_107123</name>
</gene>
<dbReference type="InterPro" id="IPR011701">
    <property type="entry name" value="MFS"/>
</dbReference>
<keyword evidence="5 6" id="KW-0472">Membrane</keyword>
<dbReference type="Gene3D" id="1.20.1250.20">
    <property type="entry name" value="MFS general substrate transporter like domains"/>
    <property type="match status" value="1"/>
</dbReference>
<dbReference type="Pfam" id="PF07690">
    <property type="entry name" value="MFS_1"/>
    <property type="match status" value="1"/>
</dbReference>
<evidence type="ECO:0000256" key="5">
    <source>
        <dbReference type="ARBA" id="ARBA00023136"/>
    </source>
</evidence>
<dbReference type="InterPro" id="IPR036259">
    <property type="entry name" value="MFS_trans_sf"/>
</dbReference>
<dbReference type="SUPFAM" id="SSF103473">
    <property type="entry name" value="MFS general substrate transporter"/>
    <property type="match status" value="1"/>
</dbReference>
<comment type="subcellular location">
    <subcellularLocation>
        <location evidence="1">Cell membrane</location>
        <topology evidence="1">Multi-pass membrane protein</topology>
    </subcellularLocation>
</comment>
<proteinExistence type="predicted"/>
<feature type="transmembrane region" description="Helical" evidence="6">
    <location>
        <begin position="289"/>
        <end position="310"/>
    </location>
</feature>
<dbReference type="PANTHER" id="PTHR23513">
    <property type="entry name" value="INTEGRAL MEMBRANE EFFLUX PROTEIN-RELATED"/>
    <property type="match status" value="1"/>
</dbReference>
<dbReference type="EMBL" id="FRBK01000007">
    <property type="protein sequence ID" value="SHL92774.1"/>
    <property type="molecule type" value="Genomic_DNA"/>
</dbReference>
<feature type="transmembrane region" description="Helical" evidence="6">
    <location>
        <begin position="118"/>
        <end position="144"/>
    </location>
</feature>
<keyword evidence="2" id="KW-1003">Cell membrane</keyword>
<evidence type="ECO:0000256" key="4">
    <source>
        <dbReference type="ARBA" id="ARBA00022989"/>
    </source>
</evidence>
<evidence type="ECO:0000313" key="8">
    <source>
        <dbReference type="Proteomes" id="UP000184388"/>
    </source>
</evidence>
<name>A0A9X8MV29_9ACTN</name>
<evidence type="ECO:0000256" key="2">
    <source>
        <dbReference type="ARBA" id="ARBA00022475"/>
    </source>
</evidence>
<evidence type="ECO:0000256" key="1">
    <source>
        <dbReference type="ARBA" id="ARBA00004651"/>
    </source>
</evidence>
<evidence type="ECO:0000256" key="3">
    <source>
        <dbReference type="ARBA" id="ARBA00022692"/>
    </source>
</evidence>
<keyword evidence="3 6" id="KW-0812">Transmembrane</keyword>
<keyword evidence="4 6" id="KW-1133">Transmembrane helix</keyword>
<feature type="transmembrane region" description="Helical" evidence="6">
    <location>
        <begin position="354"/>
        <end position="374"/>
    </location>
</feature>
<protein>
    <submittedName>
        <fullName evidence="7">Predicted arabinose efflux permease, MFS family</fullName>
    </submittedName>
</protein>
<dbReference type="PANTHER" id="PTHR23513:SF6">
    <property type="entry name" value="MAJOR FACILITATOR SUPERFAMILY ASSOCIATED DOMAIN-CONTAINING PROTEIN"/>
    <property type="match status" value="1"/>
</dbReference>
<accession>A0A9X8MV29</accession>
<dbReference type="AlphaFoldDB" id="A0A9X8MV29"/>
<feature type="transmembrane region" description="Helical" evidence="6">
    <location>
        <begin position="255"/>
        <end position="277"/>
    </location>
</feature>
<feature type="transmembrane region" description="Helical" evidence="6">
    <location>
        <begin position="193"/>
        <end position="218"/>
    </location>
</feature>